<organism evidence="9 10">
    <name type="scientific">Stutzerimonas stutzeri</name>
    <name type="common">Pseudomonas stutzeri</name>
    <dbReference type="NCBI Taxonomy" id="316"/>
    <lineage>
        <taxon>Bacteria</taxon>
        <taxon>Pseudomonadati</taxon>
        <taxon>Pseudomonadota</taxon>
        <taxon>Gammaproteobacteria</taxon>
        <taxon>Pseudomonadales</taxon>
        <taxon>Pseudomonadaceae</taxon>
        <taxon>Stutzerimonas</taxon>
    </lineage>
</organism>
<evidence type="ECO:0000313" key="10">
    <source>
        <dbReference type="Proteomes" id="UP000025238"/>
    </source>
</evidence>
<dbReference type="PANTHER" id="PTHR33751:SF9">
    <property type="entry name" value="CYTOCHROME C4"/>
    <property type="match status" value="1"/>
</dbReference>
<dbReference type="GO" id="GO:0009055">
    <property type="term" value="F:electron transfer activity"/>
    <property type="evidence" value="ECO:0007669"/>
    <property type="project" value="InterPro"/>
</dbReference>
<protein>
    <submittedName>
        <fullName evidence="9">Cytochrome biogenesis protein ResB</fullName>
    </submittedName>
</protein>
<accession>A0A023WP73</accession>
<evidence type="ECO:0000256" key="2">
    <source>
        <dbReference type="ARBA" id="ARBA00022617"/>
    </source>
</evidence>
<reference evidence="9 10" key="1">
    <citation type="submission" date="2014-03" db="EMBL/GenBank/DDBJ databases">
        <title>Complete genome sequence of Pseudomonas stutzeri 19SMN4.</title>
        <authorList>
            <person name="Brunet-Galmes I."/>
            <person name="Nogales B."/>
            <person name="Busquets A."/>
            <person name="Pena A."/>
            <person name="Gomila M."/>
            <person name="Garcia-Valdes E."/>
            <person name="Lalucat J."/>
            <person name="Bennasar A."/>
            <person name="Bosch R."/>
        </authorList>
    </citation>
    <scope>NUCLEOTIDE SEQUENCE [LARGE SCALE GENOMIC DNA]</scope>
    <source>
        <strain evidence="9 10">19SMN4</strain>
    </source>
</reference>
<dbReference type="Pfam" id="PF00034">
    <property type="entry name" value="Cytochrom_C"/>
    <property type="match status" value="1"/>
</dbReference>
<dbReference type="PROSITE" id="PS51007">
    <property type="entry name" value="CYTC"/>
    <property type="match status" value="2"/>
</dbReference>
<proteinExistence type="predicted"/>
<evidence type="ECO:0000256" key="5">
    <source>
        <dbReference type="ARBA" id="ARBA00023004"/>
    </source>
</evidence>
<dbReference type="AlphaFoldDB" id="A0A023WP73"/>
<feature type="domain" description="Cytochrome c" evidence="8">
    <location>
        <begin position="31"/>
        <end position="116"/>
    </location>
</feature>
<keyword evidence="1" id="KW-0813">Transport</keyword>
<evidence type="ECO:0000313" key="9">
    <source>
        <dbReference type="EMBL" id="AHY41554.1"/>
    </source>
</evidence>
<dbReference type="PATRIC" id="fig|316.97.peg.692"/>
<dbReference type="Gene3D" id="1.10.760.10">
    <property type="entry name" value="Cytochrome c-like domain"/>
    <property type="match status" value="2"/>
</dbReference>
<evidence type="ECO:0000256" key="7">
    <source>
        <dbReference type="SAM" id="SignalP"/>
    </source>
</evidence>
<dbReference type="EMBL" id="CP007509">
    <property type="protein sequence ID" value="AHY41554.1"/>
    <property type="molecule type" value="Genomic_DNA"/>
</dbReference>
<feature type="signal peptide" evidence="7">
    <location>
        <begin position="1"/>
        <end position="18"/>
    </location>
</feature>
<sequence>MRTLALALLACFVPLAHASEEAMERFNYLMADEQRREQASLAGQERAVFCSYCHGETGNSKRKHIPNLAGQNPLYLFHAFEKFASGERTDFVMSKLAQNLSMEERVNIAVYFSQQKVNPPEGAPNLALHKSGEKIFKTTCTGCHGAHAEGMETMPRLAGQPDEYIRKALTRFRENDPSRAGSVMIGVASHLSAADVEALAAYLSHLKLTPAEEMANINRLRKTTAAAQ</sequence>
<keyword evidence="5 6" id="KW-0408">Iron</keyword>
<name>A0A023WP73_STUST</name>
<dbReference type="KEGG" id="pstu:UIB01_03405"/>
<dbReference type="SUPFAM" id="SSF46626">
    <property type="entry name" value="Cytochrome c"/>
    <property type="match status" value="2"/>
</dbReference>
<gene>
    <name evidence="9" type="ORF">UIB01_03405</name>
</gene>
<evidence type="ECO:0000256" key="3">
    <source>
        <dbReference type="ARBA" id="ARBA00022723"/>
    </source>
</evidence>
<dbReference type="InterPro" id="IPR050597">
    <property type="entry name" value="Cytochrome_c_Oxidase_Subunit"/>
</dbReference>
<dbReference type="GO" id="GO:0020037">
    <property type="term" value="F:heme binding"/>
    <property type="evidence" value="ECO:0007669"/>
    <property type="project" value="InterPro"/>
</dbReference>
<dbReference type="InterPro" id="IPR036909">
    <property type="entry name" value="Cyt_c-like_dom_sf"/>
</dbReference>
<dbReference type="InterPro" id="IPR009056">
    <property type="entry name" value="Cyt_c-like_dom"/>
</dbReference>
<dbReference type="GO" id="GO:0046872">
    <property type="term" value="F:metal ion binding"/>
    <property type="evidence" value="ECO:0007669"/>
    <property type="project" value="UniProtKB-KW"/>
</dbReference>
<evidence type="ECO:0000259" key="8">
    <source>
        <dbReference type="PROSITE" id="PS51007"/>
    </source>
</evidence>
<evidence type="ECO:0000256" key="4">
    <source>
        <dbReference type="ARBA" id="ARBA00022982"/>
    </source>
</evidence>
<feature type="chain" id="PRO_5001527177" evidence="7">
    <location>
        <begin position="19"/>
        <end position="228"/>
    </location>
</feature>
<keyword evidence="7" id="KW-0732">Signal</keyword>
<feature type="domain" description="Cytochrome c" evidence="8">
    <location>
        <begin position="127"/>
        <end position="207"/>
    </location>
</feature>
<evidence type="ECO:0000256" key="6">
    <source>
        <dbReference type="PROSITE-ProRule" id="PRU00433"/>
    </source>
</evidence>
<keyword evidence="3 6" id="KW-0479">Metal-binding</keyword>
<evidence type="ECO:0000256" key="1">
    <source>
        <dbReference type="ARBA" id="ARBA00022448"/>
    </source>
</evidence>
<keyword evidence="2 6" id="KW-0349">Heme</keyword>
<keyword evidence="4" id="KW-0249">Electron transport</keyword>
<dbReference type="Proteomes" id="UP000025238">
    <property type="component" value="Chromosome"/>
</dbReference>
<dbReference type="PANTHER" id="PTHR33751">
    <property type="entry name" value="CBB3-TYPE CYTOCHROME C OXIDASE SUBUNIT FIXP"/>
    <property type="match status" value="1"/>
</dbReference>